<feature type="compositionally biased region" description="Low complexity" evidence="1">
    <location>
        <begin position="197"/>
        <end position="212"/>
    </location>
</feature>
<dbReference type="CDD" id="cd16993">
    <property type="entry name" value="ENTH_Ent5"/>
    <property type="match status" value="1"/>
</dbReference>
<dbReference type="GO" id="GO:0030276">
    <property type="term" value="F:clathrin binding"/>
    <property type="evidence" value="ECO:0007669"/>
    <property type="project" value="TreeGrafter"/>
</dbReference>
<dbReference type="GO" id="GO:0006897">
    <property type="term" value="P:endocytosis"/>
    <property type="evidence" value="ECO:0007669"/>
    <property type="project" value="TreeGrafter"/>
</dbReference>
<dbReference type="Pfam" id="PF01417">
    <property type="entry name" value="ENTH"/>
    <property type="match status" value="1"/>
</dbReference>
<dbReference type="AlphaFoldDB" id="A7TSS4"/>
<evidence type="ECO:0000313" key="4">
    <source>
        <dbReference type="Proteomes" id="UP000000267"/>
    </source>
</evidence>
<feature type="region of interest" description="Disordered" evidence="1">
    <location>
        <begin position="184"/>
        <end position="212"/>
    </location>
</feature>
<evidence type="ECO:0000256" key="1">
    <source>
        <dbReference type="SAM" id="MobiDB-lite"/>
    </source>
</evidence>
<dbReference type="eggNOG" id="KOG2056">
    <property type="taxonomic scope" value="Eukaryota"/>
</dbReference>
<dbReference type="EMBL" id="DS480522">
    <property type="protein sequence ID" value="EDO14688.1"/>
    <property type="molecule type" value="Genomic_DNA"/>
</dbReference>
<dbReference type="GO" id="GO:0005543">
    <property type="term" value="F:phospholipid binding"/>
    <property type="evidence" value="ECO:0007669"/>
    <property type="project" value="TreeGrafter"/>
</dbReference>
<feature type="domain" description="ENTH" evidence="2">
    <location>
        <begin position="25"/>
        <end position="184"/>
    </location>
</feature>
<dbReference type="PhylomeDB" id="A7TSS4"/>
<dbReference type="RefSeq" id="XP_001642546.1">
    <property type="nucleotide sequence ID" value="XM_001642496.1"/>
</dbReference>
<dbReference type="InterPro" id="IPR013809">
    <property type="entry name" value="ENTH"/>
</dbReference>
<dbReference type="OMA" id="FNETHEH"/>
<evidence type="ECO:0000259" key="2">
    <source>
        <dbReference type="PROSITE" id="PS50942"/>
    </source>
</evidence>
<dbReference type="OrthoDB" id="4033880at2759"/>
<dbReference type="GO" id="GO:0005768">
    <property type="term" value="C:endosome"/>
    <property type="evidence" value="ECO:0007669"/>
    <property type="project" value="TreeGrafter"/>
</dbReference>
<sequence>MDSLSKKIQNLGIHDFRNAGRFMQNMIVQYEPYQIDIRRATNTDAWGPTTKHLQKVIRNKYSVPLYLMTEYVLKRIVDHLAKRPKNLYEKARKEYVNYGSEWRIILKCLIVIEYLLLNVSEPEELNQVKSCLENHKQIFNSNILNYKIEFCNDGKMEVHERGIQKKCEVIINLVDDPEFLREERSKNKKNMMKIQRSGSESYQGSISSSASSSSAANYEYNANAMDSIEFDLEEHTSSSPSVEPQQRNRRLSNIEEQRKQRREILRERIKQTEHQRKLSQNSNHDSDDLFKNDTNKMDKSQVQANENVPDLIDMDFDTTPSTTPAATTTTATTTTTTTAAATQEDDADEFGDFQSDANPTNKLTTTSSNTDAFADLFANSKSLI</sequence>
<accession>A7TSS4</accession>
<evidence type="ECO:0000313" key="3">
    <source>
        <dbReference type="EMBL" id="EDO14688.1"/>
    </source>
</evidence>
<dbReference type="InParanoid" id="A7TSS4"/>
<dbReference type="GO" id="GO:0030125">
    <property type="term" value="C:clathrin vesicle coat"/>
    <property type="evidence" value="ECO:0007669"/>
    <property type="project" value="TreeGrafter"/>
</dbReference>
<feature type="region of interest" description="Disordered" evidence="1">
    <location>
        <begin position="233"/>
        <end position="298"/>
    </location>
</feature>
<gene>
    <name evidence="3" type="ORF">Kpol_344p8</name>
</gene>
<feature type="compositionally biased region" description="Basic and acidic residues" evidence="1">
    <location>
        <begin position="252"/>
        <end position="276"/>
    </location>
</feature>
<reference evidence="3 4" key="1">
    <citation type="journal article" date="2007" name="Proc. Natl. Acad. Sci. U.S.A.">
        <title>Independent sorting-out of thousands of duplicated gene pairs in two yeast species descended from a whole-genome duplication.</title>
        <authorList>
            <person name="Scannell D.R."/>
            <person name="Frank A.C."/>
            <person name="Conant G.C."/>
            <person name="Byrne K.P."/>
            <person name="Woolfit M."/>
            <person name="Wolfe K.H."/>
        </authorList>
    </citation>
    <scope>NUCLEOTIDE SEQUENCE [LARGE SCALE GENOMIC DNA]</scope>
    <source>
        <strain evidence="4">ATCC 22028 / DSM 70294 / BCRC 21397 / CBS 2163 / NBRC 10782 / NRRL Y-8283 / UCD 57-17</strain>
    </source>
</reference>
<dbReference type="InterPro" id="IPR008942">
    <property type="entry name" value="ENTH_VHS"/>
</dbReference>
<dbReference type="HOGENOM" id="CLU_053889_0_0_1"/>
<dbReference type="KEGG" id="vpo:Kpol_344p8"/>
<feature type="compositionally biased region" description="Basic and acidic residues" evidence="1">
    <location>
        <begin position="284"/>
        <end position="298"/>
    </location>
</feature>
<dbReference type="GO" id="GO:0007015">
    <property type="term" value="P:actin filament organization"/>
    <property type="evidence" value="ECO:0007669"/>
    <property type="project" value="TreeGrafter"/>
</dbReference>
<proteinExistence type="predicted"/>
<dbReference type="PANTHER" id="PTHR12276">
    <property type="entry name" value="EPSIN/ENT-RELATED"/>
    <property type="match status" value="1"/>
</dbReference>
<dbReference type="Proteomes" id="UP000000267">
    <property type="component" value="Unassembled WGS sequence"/>
</dbReference>
<keyword evidence="4" id="KW-1185">Reference proteome</keyword>
<protein>
    <recommendedName>
        <fullName evidence="2">ENTH domain-containing protein</fullName>
    </recommendedName>
</protein>
<dbReference type="GO" id="GO:0005886">
    <property type="term" value="C:plasma membrane"/>
    <property type="evidence" value="ECO:0007669"/>
    <property type="project" value="TreeGrafter"/>
</dbReference>
<dbReference type="PROSITE" id="PS50942">
    <property type="entry name" value="ENTH"/>
    <property type="match status" value="1"/>
</dbReference>
<dbReference type="GeneID" id="5542710"/>
<dbReference type="Gene3D" id="1.25.40.90">
    <property type="match status" value="1"/>
</dbReference>
<name>A7TSS4_VANPO</name>
<dbReference type="SMART" id="SM00273">
    <property type="entry name" value="ENTH"/>
    <property type="match status" value="1"/>
</dbReference>
<organism evidence="4">
    <name type="scientific">Vanderwaltozyma polyspora (strain ATCC 22028 / DSM 70294 / BCRC 21397 / CBS 2163 / NBRC 10782 / NRRL Y-8283 / UCD 57-17)</name>
    <name type="common">Kluyveromyces polysporus</name>
    <dbReference type="NCBI Taxonomy" id="436907"/>
    <lineage>
        <taxon>Eukaryota</taxon>
        <taxon>Fungi</taxon>
        <taxon>Dikarya</taxon>
        <taxon>Ascomycota</taxon>
        <taxon>Saccharomycotina</taxon>
        <taxon>Saccharomycetes</taxon>
        <taxon>Saccharomycetales</taxon>
        <taxon>Saccharomycetaceae</taxon>
        <taxon>Vanderwaltozyma</taxon>
    </lineage>
</organism>
<dbReference type="SUPFAM" id="SSF48464">
    <property type="entry name" value="ENTH/VHS domain"/>
    <property type="match status" value="1"/>
</dbReference>
<dbReference type="PANTHER" id="PTHR12276:SF5">
    <property type="entry name" value="EPSIN-5"/>
    <property type="match status" value="1"/>
</dbReference>
<dbReference type="STRING" id="436907.A7TSS4"/>